<feature type="compositionally biased region" description="Low complexity" evidence="2">
    <location>
        <begin position="940"/>
        <end position="953"/>
    </location>
</feature>
<feature type="domain" description="Rab-GAP TBC" evidence="3">
    <location>
        <begin position="717"/>
        <end position="911"/>
    </location>
</feature>
<keyword evidence="5" id="KW-1185">Reference proteome</keyword>
<feature type="compositionally biased region" description="Polar residues" evidence="2">
    <location>
        <begin position="418"/>
        <end position="441"/>
    </location>
</feature>
<reference evidence="4 5" key="1">
    <citation type="submission" date="2023-08" db="EMBL/GenBank/DDBJ databases">
        <title>Black Yeasts Isolated from many extreme environments.</title>
        <authorList>
            <person name="Coleine C."/>
            <person name="Stajich J.E."/>
            <person name="Selbmann L."/>
        </authorList>
    </citation>
    <scope>NUCLEOTIDE SEQUENCE [LARGE SCALE GENOMIC DNA]</scope>
    <source>
        <strain evidence="4 5">CCFEE 5910</strain>
    </source>
</reference>
<feature type="compositionally biased region" description="Basic residues" evidence="2">
    <location>
        <begin position="493"/>
        <end position="505"/>
    </location>
</feature>
<feature type="compositionally biased region" description="Low complexity" evidence="2">
    <location>
        <begin position="1"/>
        <end position="38"/>
    </location>
</feature>
<dbReference type="SUPFAM" id="SSF47923">
    <property type="entry name" value="Ypt/Rab-GAP domain of gyp1p"/>
    <property type="match status" value="2"/>
</dbReference>
<dbReference type="EMBL" id="JAVRRJ010000006">
    <property type="protein sequence ID" value="KAK5083476.1"/>
    <property type="molecule type" value="Genomic_DNA"/>
</dbReference>
<feature type="compositionally biased region" description="Polar residues" evidence="2">
    <location>
        <begin position="314"/>
        <end position="338"/>
    </location>
</feature>
<evidence type="ECO:0000313" key="5">
    <source>
        <dbReference type="Proteomes" id="UP001309876"/>
    </source>
</evidence>
<dbReference type="FunFam" id="1.10.8.270:FF:000026">
    <property type="entry name" value="TBC (Tre-2/Bub2/Cdc16) domain family"/>
    <property type="match status" value="1"/>
</dbReference>
<feature type="region of interest" description="Disordered" evidence="2">
    <location>
        <begin position="493"/>
        <end position="545"/>
    </location>
</feature>
<feature type="region of interest" description="Disordered" evidence="2">
    <location>
        <begin position="248"/>
        <end position="267"/>
    </location>
</feature>
<feature type="compositionally biased region" description="Basic residues" evidence="2">
    <location>
        <begin position="44"/>
        <end position="54"/>
    </location>
</feature>
<feature type="compositionally biased region" description="Polar residues" evidence="2">
    <location>
        <begin position="275"/>
        <end position="299"/>
    </location>
</feature>
<gene>
    <name evidence="4" type="ORF">LTR05_005978</name>
</gene>
<protein>
    <recommendedName>
        <fullName evidence="3">Rab-GAP TBC domain-containing protein</fullName>
    </recommendedName>
</protein>
<feature type="region of interest" description="Disordered" evidence="2">
    <location>
        <begin position="939"/>
        <end position="961"/>
    </location>
</feature>
<feature type="region of interest" description="Disordered" evidence="2">
    <location>
        <begin position="1"/>
        <end position="100"/>
    </location>
</feature>
<dbReference type="PROSITE" id="PS50086">
    <property type="entry name" value="TBC_RABGAP"/>
    <property type="match status" value="1"/>
</dbReference>
<dbReference type="PANTHER" id="PTHR47219:SF20">
    <property type="entry name" value="TBC1 DOMAIN FAMILY MEMBER 2B"/>
    <property type="match status" value="1"/>
</dbReference>
<feature type="region of interest" description="Disordered" evidence="2">
    <location>
        <begin position="273"/>
        <end position="453"/>
    </location>
</feature>
<feature type="compositionally biased region" description="Polar residues" evidence="2">
    <location>
        <begin position="506"/>
        <end position="515"/>
    </location>
</feature>
<feature type="compositionally biased region" description="Polar residues" evidence="2">
    <location>
        <begin position="359"/>
        <end position="404"/>
    </location>
</feature>
<evidence type="ECO:0000256" key="1">
    <source>
        <dbReference type="SAM" id="Coils"/>
    </source>
</evidence>
<feature type="coiled-coil region" evidence="1">
    <location>
        <begin position="173"/>
        <end position="200"/>
    </location>
</feature>
<name>A0AAN7Y4Z4_9EURO</name>
<organism evidence="4 5">
    <name type="scientific">Lithohypha guttulata</name>
    <dbReference type="NCBI Taxonomy" id="1690604"/>
    <lineage>
        <taxon>Eukaryota</taxon>
        <taxon>Fungi</taxon>
        <taxon>Dikarya</taxon>
        <taxon>Ascomycota</taxon>
        <taxon>Pezizomycotina</taxon>
        <taxon>Eurotiomycetes</taxon>
        <taxon>Chaetothyriomycetidae</taxon>
        <taxon>Chaetothyriales</taxon>
        <taxon>Trichomeriaceae</taxon>
        <taxon>Lithohypha</taxon>
    </lineage>
</organism>
<sequence>MTDNSETSITAATTAASIHSDSTSTLSRRSSSQASRASADSKRLKTIRGPKRGASRAVLKSQSSQDASLTSFPSLSPEPDENVPPANQDLDKPTRTTSQRVRARKATLAGLTKPSLLNTSNALFDDSPRSSLDIPGSLHLTNDEHIERLLKRVGAVKLIRQYAQDLAQRDAEISALRVRADERERELKRLLREADVSSAEVEKRLLRLETPNISTSTVGGSDSGPKRTSSVSIDSMINDAIVDVHDSSSVKQSPQLVAATGLPSPPAAMMRRLKSSASVSQLQNENVMSRNSSRTNSIVSGDDGDRESTLRPRQPSSAISRVTGLQSIFQPPSTTTSYFIGGGSKKISTKPKAGDEMSVKSTQSGKSATSWTRIFGTRNQSGRSRASSIDQANAPPNDSLTNAHTKIRGTAARGNPGPTASSGRPQPQRSATLSRINQSQTHVRKDSNASSLPPTVELDAMIESSQLPPTMSNYNTEGVLVDRFGFIYDRKRKRQHVQAQRHQKYKSSATASLKSFHSGDGPATTEHANRPVTPASIDDDSPKKSWQDYLLPSTASNMRRPKELLAHTPSAGAVVTVSTAGAEGTITPPRMKDTSVSVSATSQKALPSGAKTSAITAVSTGQTQDIEDEASEIGAAKALLDQLTEVHDNLQAERTVKWNDFLRRVRAERSTATTDKPSKNAPEADLVNGELIGIASLGRSSKTKAKYMHFKSLVLAGIPVSLRPKIWAECSGASSLRVPGYYEDLVARSNDDSEMEADILQQIQADVRRTLKDNVFFRDASAPGAQRLEELLRAYSLHNPRIGYCQGMNLITASLLLICATPEDCFWLLVAIIDYILPSGYFDQNLLVARADQIVLREYVAEVLPKLDAKLQELGVELEACTFHWFLSLYTGVLTGGEALYRAWDVTLCLNSSDSAPIALQQRSAAATLGVEGYLNAVQPSTPTTPSTLTASTDDSKSGGDHDGTCSPFLFQLSLALLKLNEEAITALDSPAQVYTYLNHNMTAHNITIDALINASEMLRSRVKRTDVLDRRKKAVESLR</sequence>
<dbReference type="Proteomes" id="UP001309876">
    <property type="component" value="Unassembled WGS sequence"/>
</dbReference>
<dbReference type="AlphaFoldDB" id="A0AAN7Y4Z4"/>
<dbReference type="GO" id="GO:0005096">
    <property type="term" value="F:GTPase activator activity"/>
    <property type="evidence" value="ECO:0007669"/>
    <property type="project" value="TreeGrafter"/>
</dbReference>
<evidence type="ECO:0000313" key="4">
    <source>
        <dbReference type="EMBL" id="KAK5083476.1"/>
    </source>
</evidence>
<accession>A0AAN7Y4Z4</accession>
<dbReference type="InterPro" id="IPR050302">
    <property type="entry name" value="Rab_GAP_TBC_domain"/>
</dbReference>
<dbReference type="SMART" id="SM00164">
    <property type="entry name" value="TBC"/>
    <property type="match status" value="1"/>
</dbReference>
<dbReference type="InterPro" id="IPR035969">
    <property type="entry name" value="Rab-GAP_TBC_sf"/>
</dbReference>
<dbReference type="Gene3D" id="1.10.8.270">
    <property type="entry name" value="putative rabgap domain of human tbc1 domain family member 14 like domains"/>
    <property type="match status" value="1"/>
</dbReference>
<keyword evidence="1" id="KW-0175">Coiled coil</keyword>
<proteinExistence type="predicted"/>
<evidence type="ECO:0000256" key="2">
    <source>
        <dbReference type="SAM" id="MobiDB-lite"/>
    </source>
</evidence>
<evidence type="ECO:0000259" key="3">
    <source>
        <dbReference type="PROSITE" id="PS50086"/>
    </source>
</evidence>
<comment type="caution">
    <text evidence="4">The sequence shown here is derived from an EMBL/GenBank/DDBJ whole genome shotgun (WGS) entry which is preliminary data.</text>
</comment>
<dbReference type="InterPro" id="IPR000195">
    <property type="entry name" value="Rab-GAP-TBC_dom"/>
</dbReference>
<feature type="compositionally biased region" description="Polar residues" evidence="2">
    <location>
        <begin position="60"/>
        <end position="74"/>
    </location>
</feature>
<dbReference type="PANTHER" id="PTHR47219">
    <property type="entry name" value="RAB GTPASE-ACTIVATING PROTEIN 1-LIKE"/>
    <property type="match status" value="1"/>
</dbReference>
<dbReference type="Gene3D" id="1.10.472.80">
    <property type="entry name" value="Ypt/Rab-GAP domain of gyp1p, domain 3"/>
    <property type="match status" value="1"/>
</dbReference>
<dbReference type="GO" id="GO:0031267">
    <property type="term" value="F:small GTPase binding"/>
    <property type="evidence" value="ECO:0007669"/>
    <property type="project" value="TreeGrafter"/>
</dbReference>
<dbReference type="Pfam" id="PF00566">
    <property type="entry name" value="RabGAP-TBC"/>
    <property type="match status" value="1"/>
</dbReference>